<name>A0A438KG58_VITVI</name>
<dbReference type="PANTHER" id="PTHR47481:SF22">
    <property type="entry name" value="RETROTRANSPOSON GAG DOMAIN-CONTAINING PROTEIN"/>
    <property type="match status" value="1"/>
</dbReference>
<organism evidence="1 2">
    <name type="scientific">Vitis vinifera</name>
    <name type="common">Grape</name>
    <dbReference type="NCBI Taxonomy" id="29760"/>
    <lineage>
        <taxon>Eukaryota</taxon>
        <taxon>Viridiplantae</taxon>
        <taxon>Streptophyta</taxon>
        <taxon>Embryophyta</taxon>
        <taxon>Tracheophyta</taxon>
        <taxon>Spermatophyta</taxon>
        <taxon>Magnoliopsida</taxon>
        <taxon>eudicotyledons</taxon>
        <taxon>Gunneridae</taxon>
        <taxon>Pentapetalae</taxon>
        <taxon>rosids</taxon>
        <taxon>Vitales</taxon>
        <taxon>Vitaceae</taxon>
        <taxon>Viteae</taxon>
        <taxon>Vitis</taxon>
    </lineage>
</organism>
<sequence>MMEYILKIKNISDNLATIGEPINERDQILQLLGGLCAILASLTTREDNISFQSIHSILLTHEQRLCFQNTISPETDIISANMATAHHQNNNNKRINTIDNISQNKNSFAQRATHHLSQDVNTLFDVQPYSGTDQVTIGNGKKISILHTGSKILPSTFKNFHLQKVTKKVLLQGHLKNGLYKFPSTFVNPLVENPGLLRSHTLDHRKSANTFDLDVLGSILIDVGTEMMEISRVEARVLSLD</sequence>
<protein>
    <submittedName>
        <fullName evidence="1">Uncharacterized protein</fullName>
    </submittedName>
</protein>
<accession>A0A438KG58</accession>
<gene>
    <name evidence="1" type="ORF">CK203_004458</name>
</gene>
<evidence type="ECO:0000313" key="1">
    <source>
        <dbReference type="EMBL" id="RVX20171.1"/>
    </source>
</evidence>
<reference evidence="1 2" key="1">
    <citation type="journal article" date="2018" name="PLoS Genet.">
        <title>Population sequencing reveals clonal diversity and ancestral inbreeding in the grapevine cultivar Chardonnay.</title>
        <authorList>
            <person name="Roach M.J."/>
            <person name="Johnson D.L."/>
            <person name="Bohlmann J."/>
            <person name="van Vuuren H.J."/>
            <person name="Jones S.J."/>
            <person name="Pretorius I.S."/>
            <person name="Schmidt S.A."/>
            <person name="Borneman A.R."/>
        </authorList>
    </citation>
    <scope>NUCLEOTIDE SEQUENCE [LARGE SCALE GENOMIC DNA]</scope>
    <source>
        <strain evidence="2">cv. Chardonnay</strain>
        <tissue evidence="1">Leaf</tissue>
    </source>
</reference>
<dbReference type="AlphaFoldDB" id="A0A438KG58"/>
<comment type="caution">
    <text evidence="1">The sequence shown here is derived from an EMBL/GenBank/DDBJ whole genome shotgun (WGS) entry which is preliminary data.</text>
</comment>
<dbReference type="Proteomes" id="UP000288805">
    <property type="component" value="Unassembled WGS sequence"/>
</dbReference>
<proteinExistence type="predicted"/>
<dbReference type="EMBL" id="QGNW01000007">
    <property type="protein sequence ID" value="RVX20171.1"/>
    <property type="molecule type" value="Genomic_DNA"/>
</dbReference>
<dbReference type="PANTHER" id="PTHR47481">
    <property type="match status" value="1"/>
</dbReference>
<evidence type="ECO:0000313" key="2">
    <source>
        <dbReference type="Proteomes" id="UP000288805"/>
    </source>
</evidence>